<proteinExistence type="predicted"/>
<dbReference type="Gene3D" id="2.10.70.10">
    <property type="entry name" value="Complement Module, domain 1"/>
    <property type="match status" value="1"/>
</dbReference>
<dbReference type="AlphaFoldDB" id="A0A3S4XQH1"/>
<evidence type="ECO:0000313" key="2">
    <source>
        <dbReference type="EMBL" id="RWY40490.1"/>
    </source>
</evidence>
<dbReference type="RefSeq" id="WP_128489431.1">
    <property type="nucleotide sequence ID" value="NZ_JBHLXB010000004.1"/>
</dbReference>
<dbReference type="Proteomes" id="UP000287168">
    <property type="component" value="Unassembled WGS sequence"/>
</dbReference>
<comment type="caution">
    <text evidence="2">The sequence shown here is derived from an EMBL/GenBank/DDBJ whole genome shotgun (WGS) entry which is preliminary data.</text>
</comment>
<evidence type="ECO:0000313" key="3">
    <source>
        <dbReference type="Proteomes" id="UP000287168"/>
    </source>
</evidence>
<dbReference type="OrthoDB" id="7691333at2"/>
<organism evidence="2 3">
    <name type="scientific">Falsigemmobacter intermedius</name>
    <dbReference type="NCBI Taxonomy" id="1553448"/>
    <lineage>
        <taxon>Bacteria</taxon>
        <taxon>Pseudomonadati</taxon>
        <taxon>Pseudomonadota</taxon>
        <taxon>Alphaproteobacteria</taxon>
        <taxon>Rhodobacterales</taxon>
        <taxon>Paracoccaceae</taxon>
        <taxon>Falsigemmobacter</taxon>
    </lineage>
</organism>
<accession>A0A3S4XQH1</accession>
<evidence type="ECO:0000256" key="1">
    <source>
        <dbReference type="SAM" id="MobiDB-lite"/>
    </source>
</evidence>
<dbReference type="InterPro" id="IPR019600">
    <property type="entry name" value="Hemin_uptake_protein_HemP"/>
</dbReference>
<keyword evidence="3" id="KW-1185">Reference proteome</keyword>
<feature type="region of interest" description="Disordered" evidence="1">
    <location>
        <begin position="1"/>
        <end position="21"/>
    </location>
</feature>
<gene>
    <name evidence="2" type="primary">hemP</name>
    <name evidence="2" type="ORF">EP867_11775</name>
</gene>
<sequence>MSSQLNGAASDLSDARASRAELSPEVPCHQALDLTKGGALAGIELNGQVYALRITRQGRLILTK</sequence>
<reference evidence="2 3" key="1">
    <citation type="journal article" date="2015" name="Int. J. Syst. Evol. Microbiol.">
        <title>Gemmobacter intermedius sp. nov., isolated from a white stork (Ciconia ciconia).</title>
        <authorList>
            <person name="Kampfer P."/>
            <person name="Jerzak L."/>
            <person name="Wilharm G."/>
            <person name="Golke J."/>
            <person name="Busse H.J."/>
            <person name="Glaeser S.P."/>
        </authorList>
    </citation>
    <scope>NUCLEOTIDE SEQUENCE [LARGE SCALE GENOMIC DNA]</scope>
    <source>
        <strain evidence="2 3">119/4</strain>
    </source>
</reference>
<name>A0A3S4XQH1_9RHOB</name>
<dbReference type="EMBL" id="SBLC01000015">
    <property type="protein sequence ID" value="RWY40490.1"/>
    <property type="molecule type" value="Genomic_DNA"/>
</dbReference>
<dbReference type="Pfam" id="PF10636">
    <property type="entry name" value="hemP"/>
    <property type="match status" value="1"/>
</dbReference>
<protein>
    <submittedName>
        <fullName evidence="2">Hemin uptake protein HemP</fullName>
    </submittedName>
</protein>